<keyword evidence="2 7" id="KW-0349">Heme</keyword>
<name>A0AA36H808_CYLNA</name>
<dbReference type="GO" id="GO:0005506">
    <property type="term" value="F:iron ion binding"/>
    <property type="evidence" value="ECO:0007669"/>
    <property type="project" value="InterPro"/>
</dbReference>
<protein>
    <recommendedName>
        <fullName evidence="8">Globin domain-containing protein</fullName>
    </recommendedName>
</protein>
<keyword evidence="10" id="KW-1185">Reference proteome</keyword>
<dbReference type="EMBL" id="CATQJL010000316">
    <property type="protein sequence ID" value="CAJ0605815.1"/>
    <property type="molecule type" value="Genomic_DNA"/>
</dbReference>
<dbReference type="InterPro" id="IPR012085">
    <property type="entry name" value="Globin_nematode"/>
</dbReference>
<proteinExistence type="inferred from homology"/>
<dbReference type="SUPFAM" id="SSF46458">
    <property type="entry name" value="Globin-like"/>
    <property type="match status" value="1"/>
</dbReference>
<dbReference type="Proteomes" id="UP001176961">
    <property type="component" value="Unassembled WGS sequence"/>
</dbReference>
<evidence type="ECO:0000256" key="6">
    <source>
        <dbReference type="PIRSR" id="PIRSR002026-1"/>
    </source>
</evidence>
<keyword evidence="5 6" id="KW-0408">Iron</keyword>
<dbReference type="InterPro" id="IPR012292">
    <property type="entry name" value="Globin/Proto"/>
</dbReference>
<dbReference type="PIRSF" id="PIRSF002026">
    <property type="entry name" value="Nematode_globin"/>
    <property type="match status" value="1"/>
</dbReference>
<keyword evidence="3 7" id="KW-0561">Oxygen transport</keyword>
<dbReference type="GO" id="GO:0005344">
    <property type="term" value="F:oxygen carrier activity"/>
    <property type="evidence" value="ECO:0007669"/>
    <property type="project" value="UniProtKB-KW"/>
</dbReference>
<dbReference type="InterPro" id="IPR000971">
    <property type="entry name" value="Globin"/>
</dbReference>
<dbReference type="CDD" id="cd01040">
    <property type="entry name" value="Mb-like"/>
    <property type="match status" value="1"/>
</dbReference>
<evidence type="ECO:0000256" key="3">
    <source>
        <dbReference type="ARBA" id="ARBA00022621"/>
    </source>
</evidence>
<dbReference type="Gene3D" id="1.10.490.10">
    <property type="entry name" value="Globins"/>
    <property type="match status" value="1"/>
</dbReference>
<accession>A0AA36H808</accession>
<keyword evidence="1 7" id="KW-0813">Transport</keyword>
<evidence type="ECO:0000256" key="7">
    <source>
        <dbReference type="RuleBase" id="RU000356"/>
    </source>
</evidence>
<feature type="domain" description="Globin" evidence="8">
    <location>
        <begin position="10"/>
        <end position="160"/>
    </location>
</feature>
<dbReference type="GO" id="GO:0019825">
    <property type="term" value="F:oxygen binding"/>
    <property type="evidence" value="ECO:0007669"/>
    <property type="project" value="InterPro"/>
</dbReference>
<dbReference type="InterPro" id="IPR044399">
    <property type="entry name" value="Mb-like_M"/>
</dbReference>
<evidence type="ECO:0000313" key="9">
    <source>
        <dbReference type="EMBL" id="CAJ0605815.1"/>
    </source>
</evidence>
<dbReference type="InterPro" id="IPR009050">
    <property type="entry name" value="Globin-like_sf"/>
</dbReference>
<feature type="binding site" description="proximal binding residue" evidence="6">
    <location>
        <position position="108"/>
    </location>
    <ligand>
        <name>heme</name>
        <dbReference type="ChEBI" id="CHEBI:30413"/>
    </ligand>
    <ligandPart>
        <name>Fe</name>
        <dbReference type="ChEBI" id="CHEBI:18248"/>
    </ligandPart>
</feature>
<dbReference type="Pfam" id="PF00042">
    <property type="entry name" value="Globin"/>
    <property type="match status" value="1"/>
</dbReference>
<keyword evidence="4 6" id="KW-0479">Metal-binding</keyword>
<gene>
    <name evidence="9" type="ORF">CYNAS_LOCUS17798</name>
</gene>
<evidence type="ECO:0000259" key="8">
    <source>
        <dbReference type="PROSITE" id="PS01033"/>
    </source>
</evidence>
<comment type="caution">
    <text evidence="9">The sequence shown here is derived from an EMBL/GenBank/DDBJ whole genome shotgun (WGS) entry which is preliminary data.</text>
</comment>
<evidence type="ECO:0000256" key="5">
    <source>
        <dbReference type="ARBA" id="ARBA00023004"/>
    </source>
</evidence>
<dbReference type="AlphaFoldDB" id="A0AA36H808"/>
<evidence type="ECO:0000256" key="4">
    <source>
        <dbReference type="ARBA" id="ARBA00022723"/>
    </source>
</evidence>
<comment type="similarity">
    <text evidence="7">Belongs to the globin family.</text>
</comment>
<sequence>MCRTCFSTFYCSFRQPTDVTKHTVASLRVAPVGDGHHGRDFYKFFFTTHPEHRHFYKGAENFSGDDVMASERFDKLGDAILLFVHVLANTYENESVFRNFVRRVMIEHFTRNIDPPLWKSFWEYWTGFLDSKGADLSEDQKKAWDALGTRFNEEAQSYLAKVGRPHA</sequence>
<dbReference type="GO" id="GO:0020037">
    <property type="term" value="F:heme binding"/>
    <property type="evidence" value="ECO:0007669"/>
    <property type="project" value="InterPro"/>
</dbReference>
<organism evidence="9 10">
    <name type="scientific">Cylicocyclus nassatus</name>
    <name type="common">Nematode worm</name>
    <dbReference type="NCBI Taxonomy" id="53992"/>
    <lineage>
        <taxon>Eukaryota</taxon>
        <taxon>Metazoa</taxon>
        <taxon>Ecdysozoa</taxon>
        <taxon>Nematoda</taxon>
        <taxon>Chromadorea</taxon>
        <taxon>Rhabditida</taxon>
        <taxon>Rhabditina</taxon>
        <taxon>Rhabditomorpha</taxon>
        <taxon>Strongyloidea</taxon>
        <taxon>Strongylidae</taxon>
        <taxon>Cylicocyclus</taxon>
    </lineage>
</organism>
<evidence type="ECO:0000256" key="1">
    <source>
        <dbReference type="ARBA" id="ARBA00022448"/>
    </source>
</evidence>
<reference evidence="9" key="1">
    <citation type="submission" date="2023-07" db="EMBL/GenBank/DDBJ databases">
        <authorList>
            <consortium name="CYATHOMIX"/>
        </authorList>
    </citation>
    <scope>NUCLEOTIDE SEQUENCE</scope>
    <source>
        <strain evidence="9">N/A</strain>
    </source>
</reference>
<dbReference type="PROSITE" id="PS01033">
    <property type="entry name" value="GLOBIN"/>
    <property type="match status" value="1"/>
</dbReference>
<evidence type="ECO:0000256" key="2">
    <source>
        <dbReference type="ARBA" id="ARBA00022617"/>
    </source>
</evidence>
<evidence type="ECO:0000313" key="10">
    <source>
        <dbReference type="Proteomes" id="UP001176961"/>
    </source>
</evidence>